<evidence type="ECO:0000256" key="3">
    <source>
        <dbReference type="ARBA" id="ARBA00023043"/>
    </source>
</evidence>
<evidence type="ECO:0000256" key="2">
    <source>
        <dbReference type="ARBA" id="ARBA00022737"/>
    </source>
</evidence>
<dbReference type="CDD" id="cd18186">
    <property type="entry name" value="BTB_POZ_ZBTB_KLHL-like"/>
    <property type="match status" value="1"/>
</dbReference>
<name>A0A2K3DVP2_CHLRE</name>
<feature type="region of interest" description="Disordered" evidence="4">
    <location>
        <begin position="1"/>
        <end position="45"/>
    </location>
</feature>
<dbReference type="OrthoDB" id="6134519at2759"/>
<dbReference type="GeneID" id="66052708"/>
<evidence type="ECO:0000313" key="6">
    <source>
        <dbReference type="EMBL" id="PNW84607.1"/>
    </source>
</evidence>
<dbReference type="KEGG" id="cre:CHLRE_03g151050v5"/>
<keyword evidence="3" id="KW-0040">ANK repeat</keyword>
<feature type="compositionally biased region" description="Gly residues" evidence="4">
    <location>
        <begin position="582"/>
        <end position="596"/>
    </location>
</feature>
<dbReference type="AlphaFoldDB" id="A0A2K3DVP2"/>
<dbReference type="Proteomes" id="UP000006906">
    <property type="component" value="Chromosome 3"/>
</dbReference>
<gene>
    <name evidence="6" type="ORF">CHLRE_03g151050v5</name>
</gene>
<dbReference type="Gramene" id="PNW84607">
    <property type="protein sequence ID" value="PNW84607"/>
    <property type="gene ID" value="CHLRE_03g151050v5"/>
</dbReference>
<feature type="compositionally biased region" description="Basic and acidic residues" evidence="4">
    <location>
        <begin position="23"/>
        <end position="38"/>
    </location>
</feature>
<dbReference type="InterPro" id="IPR044515">
    <property type="entry name" value="ABTB1"/>
</dbReference>
<accession>A0A2K3DVP2</accession>
<evidence type="ECO:0000313" key="7">
    <source>
        <dbReference type="Proteomes" id="UP000006906"/>
    </source>
</evidence>
<dbReference type="InterPro" id="IPR011333">
    <property type="entry name" value="SKP1/BTB/POZ_sf"/>
</dbReference>
<dbReference type="GO" id="GO:0005737">
    <property type="term" value="C:cytoplasm"/>
    <property type="evidence" value="ECO:0000318"/>
    <property type="project" value="GO_Central"/>
</dbReference>
<sequence>MARTKQTARRWGGPGWHQSLAYEQHERRERRRQQEQAREPPSNYSHHVGDYEWEIINFAAQFNAAGEATILSSQKFRLGFYDWQLQCSSDVEGKGNAARDPVFHLERMIVEPQQHQQSPTGSAPDRVRPPAVAWYKLTVRNRTFPTRKLEMFGGHKFGRGSSRRHGLEGRAPLSLATITKPGSGFLRPDDGALVVRLELWLEPPPPCAYPATLPEDLCPVHRKAAAAADSSSSDEEIGDDNTTDDGEDTATSSGASTSSASAASGDSGTGLGARGGSGAGTAPSSCCCCCAKAADVFDELSWLLQNPETTSDATITAFITTRPQPGGSGEADAAAGAQGPGGGSVAAAMAAAGPAAATGSGRRGSAAAAADSAAGGGAASGSSSISKTASTAGTAAAARTAARAVAAGTGAAAGVEASSAGVEGSRRTFPVHRGILAARCPYFRALFGSGMADSGTRDLTLPDTDPAALEALLGYLYGGRLQLPSRQLARSCLQLADVLLLQPAADMLTRHLVTTASPDSYMADLLLASGLGGEGGGGGQPQLLAGLLGRYPDLAEELEEGEMAALAAGQPGLEARLKQALAGGGSSGGEGRSGAGGRKRQLTE</sequence>
<feature type="region of interest" description="Disordered" evidence="4">
    <location>
        <begin position="224"/>
        <end position="276"/>
    </location>
</feature>
<feature type="region of interest" description="Disordered" evidence="4">
    <location>
        <begin position="577"/>
        <end position="604"/>
    </location>
</feature>
<dbReference type="GO" id="GO:0031625">
    <property type="term" value="F:ubiquitin protein ligase binding"/>
    <property type="evidence" value="ECO:0000318"/>
    <property type="project" value="GO_Central"/>
</dbReference>
<keyword evidence="7" id="KW-1185">Reference proteome</keyword>
<protein>
    <recommendedName>
        <fullName evidence="5">BTB domain-containing protein</fullName>
    </recommendedName>
</protein>
<feature type="domain" description="BTB" evidence="5">
    <location>
        <begin position="422"/>
        <end position="485"/>
    </location>
</feature>
<dbReference type="PANTHER" id="PTHR46231:SF1">
    <property type="entry name" value="ANKYRIN REPEAT AND BTB_POZ DOMAIN-CONTAINING PROTEIN 1"/>
    <property type="match status" value="1"/>
</dbReference>
<dbReference type="InParanoid" id="A0A2K3DVP2"/>
<feature type="compositionally biased region" description="Acidic residues" evidence="4">
    <location>
        <begin position="232"/>
        <end position="248"/>
    </location>
</feature>
<reference evidence="6 7" key="1">
    <citation type="journal article" date="2007" name="Science">
        <title>The Chlamydomonas genome reveals the evolution of key animal and plant functions.</title>
        <authorList>
            <person name="Merchant S.S."/>
            <person name="Prochnik S.E."/>
            <person name="Vallon O."/>
            <person name="Harris E.H."/>
            <person name="Karpowicz S.J."/>
            <person name="Witman G.B."/>
            <person name="Terry A."/>
            <person name="Salamov A."/>
            <person name="Fritz-Laylin L.K."/>
            <person name="Marechal-Drouard L."/>
            <person name="Marshall W.F."/>
            <person name="Qu L.H."/>
            <person name="Nelson D.R."/>
            <person name="Sanderfoot A.A."/>
            <person name="Spalding M.H."/>
            <person name="Kapitonov V.V."/>
            <person name="Ren Q."/>
            <person name="Ferris P."/>
            <person name="Lindquist E."/>
            <person name="Shapiro H."/>
            <person name="Lucas S.M."/>
            <person name="Grimwood J."/>
            <person name="Schmutz J."/>
            <person name="Cardol P."/>
            <person name="Cerutti H."/>
            <person name="Chanfreau G."/>
            <person name="Chen C.L."/>
            <person name="Cognat V."/>
            <person name="Croft M.T."/>
            <person name="Dent R."/>
            <person name="Dutcher S."/>
            <person name="Fernandez E."/>
            <person name="Fukuzawa H."/>
            <person name="Gonzalez-Ballester D."/>
            <person name="Gonzalez-Halphen D."/>
            <person name="Hallmann A."/>
            <person name="Hanikenne M."/>
            <person name="Hippler M."/>
            <person name="Inwood W."/>
            <person name="Jabbari K."/>
            <person name="Kalanon M."/>
            <person name="Kuras R."/>
            <person name="Lefebvre P.A."/>
            <person name="Lemaire S.D."/>
            <person name="Lobanov A.V."/>
            <person name="Lohr M."/>
            <person name="Manuell A."/>
            <person name="Meier I."/>
            <person name="Mets L."/>
            <person name="Mittag M."/>
            <person name="Mittelmeier T."/>
            <person name="Moroney J.V."/>
            <person name="Moseley J."/>
            <person name="Napoli C."/>
            <person name="Nedelcu A.M."/>
            <person name="Niyogi K."/>
            <person name="Novoselov S.V."/>
            <person name="Paulsen I.T."/>
            <person name="Pazour G."/>
            <person name="Purton S."/>
            <person name="Ral J.P."/>
            <person name="Riano-Pachon D.M."/>
            <person name="Riekhof W."/>
            <person name="Rymarquis L."/>
            <person name="Schroda M."/>
            <person name="Stern D."/>
            <person name="Umen J."/>
            <person name="Willows R."/>
            <person name="Wilson N."/>
            <person name="Zimmer S.L."/>
            <person name="Allmer J."/>
            <person name="Balk J."/>
            <person name="Bisova K."/>
            <person name="Chen C.J."/>
            <person name="Elias M."/>
            <person name="Gendler K."/>
            <person name="Hauser C."/>
            <person name="Lamb M.R."/>
            <person name="Ledford H."/>
            <person name="Long J.C."/>
            <person name="Minagawa J."/>
            <person name="Page M.D."/>
            <person name="Pan J."/>
            <person name="Pootakham W."/>
            <person name="Roje S."/>
            <person name="Rose A."/>
            <person name="Stahlberg E."/>
            <person name="Terauchi A.M."/>
            <person name="Yang P."/>
            <person name="Ball S."/>
            <person name="Bowler C."/>
            <person name="Dieckmann C.L."/>
            <person name="Gladyshev V.N."/>
            <person name="Green P."/>
            <person name="Jorgensen R."/>
            <person name="Mayfield S."/>
            <person name="Mueller-Roeber B."/>
            <person name="Rajamani S."/>
            <person name="Sayre R.T."/>
            <person name="Brokstein P."/>
            <person name="Dubchak I."/>
            <person name="Goodstein D."/>
            <person name="Hornick L."/>
            <person name="Huang Y.W."/>
            <person name="Jhaveri J."/>
            <person name="Luo Y."/>
            <person name="Martinez D."/>
            <person name="Ngau W.C."/>
            <person name="Otillar B."/>
            <person name="Poliakov A."/>
            <person name="Porter A."/>
            <person name="Szajkowski L."/>
            <person name="Werner G."/>
            <person name="Zhou K."/>
            <person name="Grigoriev I.V."/>
            <person name="Rokhsar D.S."/>
            <person name="Grossman A.R."/>
        </authorList>
    </citation>
    <scope>NUCLEOTIDE SEQUENCE [LARGE SCALE GENOMIC DNA]</scope>
    <source>
        <strain evidence="7">CC-503</strain>
    </source>
</reference>
<dbReference type="GO" id="GO:0030162">
    <property type="term" value="P:regulation of proteolysis"/>
    <property type="evidence" value="ECO:0000318"/>
    <property type="project" value="GO_Central"/>
</dbReference>
<feature type="compositionally biased region" description="Low complexity" evidence="4">
    <location>
        <begin position="249"/>
        <end position="266"/>
    </location>
</feature>
<feature type="region of interest" description="Disordered" evidence="4">
    <location>
        <begin position="320"/>
        <end position="346"/>
    </location>
</feature>
<dbReference type="SMART" id="SM00225">
    <property type="entry name" value="BTB"/>
    <property type="match status" value="1"/>
</dbReference>
<evidence type="ECO:0000256" key="1">
    <source>
        <dbReference type="ARBA" id="ARBA00004906"/>
    </source>
</evidence>
<dbReference type="PROSITE" id="PS50097">
    <property type="entry name" value="BTB"/>
    <property type="match status" value="1"/>
</dbReference>
<organism evidence="6 7">
    <name type="scientific">Chlamydomonas reinhardtii</name>
    <name type="common">Chlamydomonas smithii</name>
    <dbReference type="NCBI Taxonomy" id="3055"/>
    <lineage>
        <taxon>Eukaryota</taxon>
        <taxon>Viridiplantae</taxon>
        <taxon>Chlorophyta</taxon>
        <taxon>core chlorophytes</taxon>
        <taxon>Chlorophyceae</taxon>
        <taxon>CS clade</taxon>
        <taxon>Chlamydomonadales</taxon>
        <taxon>Chlamydomonadaceae</taxon>
        <taxon>Chlamydomonas</taxon>
    </lineage>
</organism>
<dbReference type="InterPro" id="IPR000210">
    <property type="entry name" value="BTB/POZ_dom"/>
</dbReference>
<dbReference type="EMBL" id="CM008964">
    <property type="protein sequence ID" value="PNW84607.1"/>
    <property type="molecule type" value="Genomic_DNA"/>
</dbReference>
<evidence type="ECO:0000259" key="5">
    <source>
        <dbReference type="PROSITE" id="PS50097"/>
    </source>
</evidence>
<dbReference type="Gene3D" id="3.30.710.10">
    <property type="entry name" value="Potassium Channel Kv1.1, Chain A"/>
    <property type="match status" value="1"/>
</dbReference>
<dbReference type="GO" id="GO:0043161">
    <property type="term" value="P:proteasome-mediated ubiquitin-dependent protein catabolic process"/>
    <property type="evidence" value="ECO:0000318"/>
    <property type="project" value="GO_Central"/>
</dbReference>
<dbReference type="PANTHER" id="PTHR46231">
    <property type="entry name" value="ANKYRIN REPEAT AND BTB/POZ DOMAIN-CONTAINING PROTEIN 1"/>
    <property type="match status" value="1"/>
</dbReference>
<dbReference type="SUPFAM" id="SSF54695">
    <property type="entry name" value="POZ domain"/>
    <property type="match status" value="1"/>
</dbReference>
<evidence type="ECO:0000256" key="4">
    <source>
        <dbReference type="SAM" id="MobiDB-lite"/>
    </source>
</evidence>
<keyword evidence="2" id="KW-0677">Repeat</keyword>
<proteinExistence type="predicted"/>
<dbReference type="Pfam" id="PF00651">
    <property type="entry name" value="BTB"/>
    <property type="match status" value="1"/>
</dbReference>
<feature type="compositionally biased region" description="Gly residues" evidence="4">
    <location>
        <begin position="267"/>
        <end position="276"/>
    </location>
</feature>
<comment type="pathway">
    <text evidence="1">Protein modification; protein ubiquitination.</text>
</comment>
<dbReference type="RefSeq" id="XP_042925641.1">
    <property type="nucleotide sequence ID" value="XM_043060512.1"/>
</dbReference>